<dbReference type="AlphaFoldDB" id="A0A1S3EXJ8"/>
<evidence type="ECO:0000256" key="1">
    <source>
        <dbReference type="SAM" id="MobiDB-lite"/>
    </source>
</evidence>
<evidence type="ECO:0000313" key="2">
    <source>
        <dbReference type="Proteomes" id="UP000081671"/>
    </source>
</evidence>
<dbReference type="GeneID" id="105982997"/>
<feature type="region of interest" description="Disordered" evidence="1">
    <location>
        <begin position="86"/>
        <end position="180"/>
    </location>
</feature>
<dbReference type="KEGG" id="dord:105982997"/>
<dbReference type="InParanoid" id="A0A1S3EXJ8"/>
<dbReference type="OrthoDB" id="7870095at2759"/>
<dbReference type="Proteomes" id="UP000081671">
    <property type="component" value="Unplaced"/>
</dbReference>
<sequence length="738" mass="77314">MSLGSLGRGAMLLEQPMVLPHLLHLSGSAGARLPGRDRQPTSTSRGLGRFPVPRLALGGGAPGDPPSPPPARLGAVLLAPAGGLTLDPSRCWPGSSPSSDRVLGRPRSAPDCLPSEEQKSGPPDLALLTVRGAGPQEGAVGGRGLPLTLPADSQGSPPPALPSCDLARAPAPSSVSPEDHTGSGFGLMVSVSGLPPGAAAALQVLPEVSHHPAFLPLKCDCLQDRLPPTPWPPASGHPKRAASDLQEQAQGRGSSLWWQHRSWAGRGLQFLVLLDSVPVRCAPAAPEASLPPLQTGSQGPELCLPGIQAPVQRHLCLPGAQDHTDLISVLLAVREETPMGKLRLGEFKEGPELQESEGPPASASPPEQKVVLCVALQSAGARPGPLKPCPPHTVSPSGPLRAQVSTPVITRKVELAPLPHRDAMPPAPPLHPHCKEKALVQAQSRAACAGRGPAGLPASAPFRAARPVLAGAGPAPWSLRVKLESRALQQAWTASPPDSIPTRQQNPPDGIPTRQRPPPDGIPTRRRPPDGIPTRRRPPDGIPTRRRPHQTASPPDGIPTRRHPPPDGVPTRQCPHQTASPTRRHPPDGIPHQTASTRRHPPPDGIPHQTASPPDGVPTRRRPHQTASPPDGVHQTASPPDGIPTRRHPPPDGVHQTASPPDGIPHQTASPPDGIPHQTASPPDGIHQTASPTRRHPPDGIPTRRRPHQTASPPDGVPTRRRPPPDGIPTRRLNPPDG</sequence>
<gene>
    <name evidence="3" type="primary">LOC105982997</name>
</gene>
<feature type="region of interest" description="Disordered" evidence="1">
    <location>
        <begin position="490"/>
        <end position="738"/>
    </location>
</feature>
<reference evidence="3" key="1">
    <citation type="submission" date="2025-08" db="UniProtKB">
        <authorList>
            <consortium name="RefSeq"/>
        </authorList>
    </citation>
    <scope>IDENTIFICATION</scope>
    <source>
        <tissue evidence="3">Kidney</tissue>
    </source>
</reference>
<keyword evidence="2" id="KW-1185">Reference proteome</keyword>
<evidence type="ECO:0000313" key="3">
    <source>
        <dbReference type="RefSeq" id="XP_012868172.1"/>
    </source>
</evidence>
<name>A0A1S3EXJ8_DIPOR</name>
<dbReference type="RefSeq" id="XP_012868172.1">
    <property type="nucleotide sequence ID" value="XM_013012718.1"/>
</dbReference>
<feature type="region of interest" description="Disordered" evidence="1">
    <location>
        <begin position="29"/>
        <end position="74"/>
    </location>
</feature>
<accession>A0A1S3EXJ8</accession>
<proteinExistence type="predicted"/>
<protein>
    <submittedName>
        <fullName evidence="3">Basic proline-rich protein-like</fullName>
    </submittedName>
</protein>
<organism evidence="2 3">
    <name type="scientific">Dipodomys ordii</name>
    <name type="common">Ord's kangaroo rat</name>
    <dbReference type="NCBI Taxonomy" id="10020"/>
    <lineage>
        <taxon>Eukaryota</taxon>
        <taxon>Metazoa</taxon>
        <taxon>Chordata</taxon>
        <taxon>Craniata</taxon>
        <taxon>Vertebrata</taxon>
        <taxon>Euteleostomi</taxon>
        <taxon>Mammalia</taxon>
        <taxon>Eutheria</taxon>
        <taxon>Euarchontoglires</taxon>
        <taxon>Glires</taxon>
        <taxon>Rodentia</taxon>
        <taxon>Castorimorpha</taxon>
        <taxon>Heteromyidae</taxon>
        <taxon>Dipodomyinae</taxon>
        <taxon>Dipodomys</taxon>
    </lineage>
</organism>